<reference evidence="10" key="1">
    <citation type="submission" date="2021-01" db="EMBL/GenBank/DDBJ databases">
        <title>Whole genome shotgun sequence of Rhizocola hellebori NBRC 109834.</title>
        <authorList>
            <person name="Komaki H."/>
            <person name="Tamura T."/>
        </authorList>
    </citation>
    <scope>NUCLEOTIDE SEQUENCE</scope>
    <source>
        <strain evidence="10">NBRC 109834</strain>
    </source>
</reference>
<dbReference type="EMBL" id="BONY01000016">
    <property type="protein sequence ID" value="GIH05034.1"/>
    <property type="molecule type" value="Genomic_DNA"/>
</dbReference>
<dbReference type="SUPFAM" id="SSF88723">
    <property type="entry name" value="PIN domain-like"/>
    <property type="match status" value="1"/>
</dbReference>
<keyword evidence="8" id="KW-0800">Toxin</keyword>
<comment type="similarity">
    <text evidence="7 8">Belongs to the PINc/VapC protein family.</text>
</comment>
<feature type="domain" description="PIN" evidence="9">
    <location>
        <begin position="5"/>
        <end position="124"/>
    </location>
</feature>
<evidence type="ECO:0000313" key="11">
    <source>
        <dbReference type="Proteomes" id="UP000612899"/>
    </source>
</evidence>
<keyword evidence="4 8" id="KW-0479">Metal-binding</keyword>
<evidence type="ECO:0000256" key="8">
    <source>
        <dbReference type="HAMAP-Rule" id="MF_00265"/>
    </source>
</evidence>
<dbReference type="AlphaFoldDB" id="A0A8J3VF35"/>
<dbReference type="EC" id="3.1.-.-" evidence="8"/>
<dbReference type="Gene3D" id="3.40.50.1010">
    <property type="entry name" value="5'-nuclease"/>
    <property type="match status" value="1"/>
</dbReference>
<protein>
    <recommendedName>
        <fullName evidence="8">Ribonuclease VapC</fullName>
        <shortName evidence="8">RNase VapC</shortName>
        <ecNumber evidence="8">3.1.-.-</ecNumber>
    </recommendedName>
    <alternativeName>
        <fullName evidence="8">Toxin VapC</fullName>
    </alternativeName>
</protein>
<keyword evidence="11" id="KW-1185">Reference proteome</keyword>
<dbReference type="PANTHER" id="PTHR33653:SF1">
    <property type="entry name" value="RIBONUCLEASE VAPC2"/>
    <property type="match status" value="1"/>
</dbReference>
<dbReference type="GO" id="GO:0000287">
    <property type="term" value="F:magnesium ion binding"/>
    <property type="evidence" value="ECO:0007669"/>
    <property type="project" value="UniProtKB-UniRule"/>
</dbReference>
<dbReference type="CDD" id="cd18755">
    <property type="entry name" value="PIN_MtVapC3_VapC21-like"/>
    <property type="match status" value="1"/>
</dbReference>
<keyword evidence="6 8" id="KW-0460">Magnesium</keyword>
<dbReference type="Proteomes" id="UP000612899">
    <property type="component" value="Unassembled WGS sequence"/>
</dbReference>
<evidence type="ECO:0000256" key="7">
    <source>
        <dbReference type="ARBA" id="ARBA00038093"/>
    </source>
</evidence>
<dbReference type="GO" id="GO:0004540">
    <property type="term" value="F:RNA nuclease activity"/>
    <property type="evidence" value="ECO:0007669"/>
    <property type="project" value="InterPro"/>
</dbReference>
<evidence type="ECO:0000256" key="5">
    <source>
        <dbReference type="ARBA" id="ARBA00022801"/>
    </source>
</evidence>
<keyword evidence="2 8" id="KW-1277">Toxin-antitoxin system</keyword>
<sequence length="140" mass="15266">MSTLYLLDKSALARVAQHLSVQAALADLDDTGVLATSPIVELEIGYSARNLAEFDSVDADRRALFQELPLTRVITDRARQVQRELVRNGKHRGPGVPDLLIAATAEVHGAVVVHYDRDYDVIAELTGQPTRWIVPAGSVP</sequence>
<gene>
    <name evidence="10" type="primary">vapC51</name>
    <name evidence="8" type="synonym">vapC</name>
    <name evidence="10" type="ORF">Rhe02_31010</name>
</gene>
<dbReference type="InterPro" id="IPR050556">
    <property type="entry name" value="Type_II_TA_system_RNase"/>
</dbReference>
<evidence type="ECO:0000256" key="1">
    <source>
        <dbReference type="ARBA" id="ARBA00001946"/>
    </source>
</evidence>
<keyword evidence="5 8" id="KW-0378">Hydrolase</keyword>
<evidence type="ECO:0000256" key="6">
    <source>
        <dbReference type="ARBA" id="ARBA00022842"/>
    </source>
</evidence>
<feature type="binding site" evidence="8">
    <location>
        <position position="8"/>
    </location>
    <ligand>
        <name>Mg(2+)</name>
        <dbReference type="ChEBI" id="CHEBI:18420"/>
    </ligand>
</feature>
<dbReference type="HAMAP" id="MF_00265">
    <property type="entry name" value="VapC_Nob1"/>
    <property type="match status" value="1"/>
</dbReference>
<dbReference type="PANTHER" id="PTHR33653">
    <property type="entry name" value="RIBONUCLEASE VAPC2"/>
    <property type="match status" value="1"/>
</dbReference>
<dbReference type="InterPro" id="IPR002716">
    <property type="entry name" value="PIN_dom"/>
</dbReference>
<evidence type="ECO:0000256" key="2">
    <source>
        <dbReference type="ARBA" id="ARBA00022649"/>
    </source>
</evidence>
<dbReference type="RefSeq" id="WP_203908904.1">
    <property type="nucleotide sequence ID" value="NZ_BONY01000016.1"/>
</dbReference>
<feature type="binding site" evidence="8">
    <location>
        <position position="98"/>
    </location>
    <ligand>
        <name>Mg(2+)</name>
        <dbReference type="ChEBI" id="CHEBI:18420"/>
    </ligand>
</feature>
<comment type="cofactor">
    <cofactor evidence="1 8">
        <name>Mg(2+)</name>
        <dbReference type="ChEBI" id="CHEBI:18420"/>
    </cofactor>
</comment>
<evidence type="ECO:0000256" key="3">
    <source>
        <dbReference type="ARBA" id="ARBA00022722"/>
    </source>
</evidence>
<keyword evidence="3 8" id="KW-0540">Nuclease</keyword>
<evidence type="ECO:0000313" key="10">
    <source>
        <dbReference type="EMBL" id="GIH05034.1"/>
    </source>
</evidence>
<evidence type="ECO:0000256" key="4">
    <source>
        <dbReference type="ARBA" id="ARBA00022723"/>
    </source>
</evidence>
<dbReference type="GO" id="GO:0016787">
    <property type="term" value="F:hydrolase activity"/>
    <property type="evidence" value="ECO:0007669"/>
    <property type="project" value="UniProtKB-KW"/>
</dbReference>
<comment type="function">
    <text evidence="8">Toxic component of a toxin-antitoxin (TA) system. An RNase.</text>
</comment>
<accession>A0A8J3VF35</accession>
<dbReference type="GO" id="GO:0090729">
    <property type="term" value="F:toxin activity"/>
    <property type="evidence" value="ECO:0007669"/>
    <property type="project" value="UniProtKB-KW"/>
</dbReference>
<dbReference type="InterPro" id="IPR022907">
    <property type="entry name" value="VapC_family"/>
</dbReference>
<dbReference type="InterPro" id="IPR029060">
    <property type="entry name" value="PIN-like_dom_sf"/>
</dbReference>
<dbReference type="Pfam" id="PF01850">
    <property type="entry name" value="PIN"/>
    <property type="match status" value="1"/>
</dbReference>
<comment type="caution">
    <text evidence="10">The sequence shown here is derived from an EMBL/GenBank/DDBJ whole genome shotgun (WGS) entry which is preliminary data.</text>
</comment>
<proteinExistence type="inferred from homology"/>
<organism evidence="10 11">
    <name type="scientific">Rhizocola hellebori</name>
    <dbReference type="NCBI Taxonomy" id="1392758"/>
    <lineage>
        <taxon>Bacteria</taxon>
        <taxon>Bacillati</taxon>
        <taxon>Actinomycetota</taxon>
        <taxon>Actinomycetes</taxon>
        <taxon>Micromonosporales</taxon>
        <taxon>Micromonosporaceae</taxon>
        <taxon>Rhizocola</taxon>
    </lineage>
</organism>
<name>A0A8J3VF35_9ACTN</name>
<evidence type="ECO:0000259" key="9">
    <source>
        <dbReference type="Pfam" id="PF01850"/>
    </source>
</evidence>